<proteinExistence type="predicted"/>
<dbReference type="RefSeq" id="WP_179774783.1">
    <property type="nucleotide sequence ID" value="NZ_JACCFK010000001.1"/>
</dbReference>
<dbReference type="EMBL" id="JACCFK010000001">
    <property type="protein sequence ID" value="NYI90815.1"/>
    <property type="molecule type" value="Genomic_DNA"/>
</dbReference>
<sequence length="108" mass="10871">MSTIRRMVVTGALAVPLVLGAAGVASADTYHHGLMSSADENGVSYYEHTDSTGEDGAVSDTVSAHARPGEAGYYRVTAAAGDEGASFTVTGAEAGRSHTGLLGGLLGW</sequence>
<accession>A0A853B7P4</accession>
<organism evidence="2 3">
    <name type="scientific">Amycolatopsis endophytica</name>
    <dbReference type="NCBI Taxonomy" id="860233"/>
    <lineage>
        <taxon>Bacteria</taxon>
        <taxon>Bacillati</taxon>
        <taxon>Actinomycetota</taxon>
        <taxon>Actinomycetes</taxon>
        <taxon>Pseudonocardiales</taxon>
        <taxon>Pseudonocardiaceae</taxon>
        <taxon>Amycolatopsis</taxon>
    </lineage>
</organism>
<protein>
    <submittedName>
        <fullName evidence="2">Uncharacterized protein</fullName>
    </submittedName>
</protein>
<dbReference type="AlphaFoldDB" id="A0A853B7P4"/>
<comment type="caution">
    <text evidence="2">The sequence shown here is derived from an EMBL/GenBank/DDBJ whole genome shotgun (WGS) entry which is preliminary data.</text>
</comment>
<name>A0A853B7P4_9PSEU</name>
<gene>
    <name evidence="2" type="ORF">HNR02_004138</name>
</gene>
<evidence type="ECO:0000313" key="3">
    <source>
        <dbReference type="Proteomes" id="UP000549616"/>
    </source>
</evidence>
<keyword evidence="1" id="KW-0732">Signal</keyword>
<dbReference type="Proteomes" id="UP000549616">
    <property type="component" value="Unassembled WGS sequence"/>
</dbReference>
<evidence type="ECO:0000313" key="2">
    <source>
        <dbReference type="EMBL" id="NYI90815.1"/>
    </source>
</evidence>
<reference evidence="2 3" key="1">
    <citation type="submission" date="2020-07" db="EMBL/GenBank/DDBJ databases">
        <title>Sequencing the genomes of 1000 actinobacteria strains.</title>
        <authorList>
            <person name="Klenk H.-P."/>
        </authorList>
    </citation>
    <scope>NUCLEOTIDE SEQUENCE [LARGE SCALE GENOMIC DNA]</scope>
    <source>
        <strain evidence="2 3">DSM 104006</strain>
    </source>
</reference>
<evidence type="ECO:0000256" key="1">
    <source>
        <dbReference type="SAM" id="SignalP"/>
    </source>
</evidence>
<feature type="signal peptide" evidence="1">
    <location>
        <begin position="1"/>
        <end position="27"/>
    </location>
</feature>
<keyword evidence="3" id="KW-1185">Reference proteome</keyword>
<feature type="chain" id="PRO_5032312826" evidence="1">
    <location>
        <begin position="28"/>
        <end position="108"/>
    </location>
</feature>